<accession>A0AAV3HBD7</accession>
<name>A0AAV3HBD7_ECOLX</name>
<dbReference type="AlphaFoldDB" id="A0AAV3HBD7"/>
<protein>
    <submittedName>
        <fullName evidence="1">Uncharacterized protein</fullName>
    </submittedName>
</protein>
<sequence>MGAIYSLKRETRLSARNTEIKKPGHFLQGNRVKIIFIF</sequence>
<comment type="caution">
    <text evidence="1">The sequence shown here is derived from an EMBL/GenBank/DDBJ whole genome shotgun (WGS) entry which is preliminary data.</text>
</comment>
<proteinExistence type="predicted"/>
<reference evidence="1 2" key="1">
    <citation type="submission" date="2012-06" db="EMBL/GenBank/DDBJ databases">
        <title>Genomic anatomy of Escherichia coli O157:H7 outbreaks.</title>
        <authorList>
            <person name="Eppinger M."/>
            <person name="Daugherty S."/>
            <person name="Agrawal S."/>
            <person name="Galens K."/>
            <person name="Tallon L."/>
            <person name="Shefchek K."/>
            <person name="Parankush S."/>
            <person name="Cebula T.A."/>
            <person name="Feng P."/>
            <person name="Soderlund R."/>
            <person name="Mammel M.K."/>
            <person name="DebRoy C."/>
            <person name="Dudley E.G."/>
            <person name="Tarr P.I."/>
            <person name="Fraser-Liggett C."/>
            <person name="Ravel J."/>
        </authorList>
    </citation>
    <scope>NUCLEOTIDE SEQUENCE [LARGE SCALE GENOMIC DNA]</scope>
    <source>
        <strain evidence="1 2">EC1870</strain>
    </source>
</reference>
<organism evidence="1 2">
    <name type="scientific">Escherichia coli EC1870</name>
    <dbReference type="NCBI Taxonomy" id="1005554"/>
    <lineage>
        <taxon>Bacteria</taxon>
        <taxon>Pseudomonadati</taxon>
        <taxon>Pseudomonadota</taxon>
        <taxon>Gammaproteobacteria</taxon>
        <taxon>Enterobacterales</taxon>
        <taxon>Enterobacteriaceae</taxon>
        <taxon>Escherichia</taxon>
    </lineage>
</organism>
<evidence type="ECO:0000313" key="2">
    <source>
        <dbReference type="Proteomes" id="UP000006789"/>
    </source>
</evidence>
<dbReference type="Proteomes" id="UP000006789">
    <property type="component" value="Unassembled WGS sequence"/>
</dbReference>
<evidence type="ECO:0000313" key="1">
    <source>
        <dbReference type="EMBL" id="EKJ43596.1"/>
    </source>
</evidence>
<dbReference type="EMBL" id="AMVG01000397">
    <property type="protein sequence ID" value="EKJ43596.1"/>
    <property type="molecule type" value="Genomic_DNA"/>
</dbReference>
<gene>
    <name evidence="1" type="ORF">ECEC1870_2748</name>
</gene>